<evidence type="ECO:0000256" key="1">
    <source>
        <dbReference type="ARBA" id="ARBA00023015"/>
    </source>
</evidence>
<dbReference type="SUPFAM" id="SSF48498">
    <property type="entry name" value="Tetracyclin repressor-like, C-terminal domain"/>
    <property type="match status" value="1"/>
</dbReference>
<evidence type="ECO:0000256" key="2">
    <source>
        <dbReference type="ARBA" id="ARBA00023125"/>
    </source>
</evidence>
<name>A0ABV8LXH1_9ACTN</name>
<evidence type="ECO:0000313" key="7">
    <source>
        <dbReference type="Proteomes" id="UP001595816"/>
    </source>
</evidence>
<dbReference type="InterPro" id="IPR001647">
    <property type="entry name" value="HTH_TetR"/>
</dbReference>
<sequence length="253" mass="27533">MTEISSPVPSALQAAWGLRERPTKGPKPTLTADRIVTVAIDIARAEGYPAVSMPRIANELSSSAMALYRYVANKDELVLLMMEAAVGEPPEPKAPGETWRAAIERWAYATAAMFREHPWFMQVPVAAPPATPRQLAWMETGLSALTDTGLAETEKLSLLMLINGYIRYDALIRGQMIEAARASGQSFETVIADFSAVLRHLVQADRFPLLRQAIDAGAMDQPDDPNADFAFGLARILDGIAVFIETRGHAATP</sequence>
<feature type="DNA-binding region" description="H-T-H motif" evidence="4">
    <location>
        <begin position="52"/>
        <end position="71"/>
    </location>
</feature>
<gene>
    <name evidence="6" type="ORF">ACFOZ4_34590</name>
</gene>
<dbReference type="Gene3D" id="1.10.357.10">
    <property type="entry name" value="Tetracycline Repressor, domain 2"/>
    <property type="match status" value="1"/>
</dbReference>
<dbReference type="Gene3D" id="1.10.10.60">
    <property type="entry name" value="Homeodomain-like"/>
    <property type="match status" value="1"/>
</dbReference>
<protein>
    <submittedName>
        <fullName evidence="6">TetR/AcrR family transcriptional regulator</fullName>
    </submittedName>
</protein>
<proteinExistence type="predicted"/>
<dbReference type="PROSITE" id="PS50977">
    <property type="entry name" value="HTH_TETR_2"/>
    <property type="match status" value="1"/>
</dbReference>
<dbReference type="InterPro" id="IPR009057">
    <property type="entry name" value="Homeodomain-like_sf"/>
</dbReference>
<dbReference type="EMBL" id="JBHSAY010000025">
    <property type="protein sequence ID" value="MFC4135767.1"/>
    <property type="molecule type" value="Genomic_DNA"/>
</dbReference>
<dbReference type="RefSeq" id="WP_253763183.1">
    <property type="nucleotide sequence ID" value="NZ_JAMZDZ010000001.1"/>
</dbReference>
<keyword evidence="1" id="KW-0805">Transcription regulation</keyword>
<dbReference type="Pfam" id="PF00440">
    <property type="entry name" value="TetR_N"/>
    <property type="match status" value="1"/>
</dbReference>
<evidence type="ECO:0000313" key="6">
    <source>
        <dbReference type="EMBL" id="MFC4135767.1"/>
    </source>
</evidence>
<dbReference type="Pfam" id="PF02909">
    <property type="entry name" value="TetR_C_1"/>
    <property type="match status" value="1"/>
</dbReference>
<dbReference type="InterPro" id="IPR050109">
    <property type="entry name" value="HTH-type_TetR-like_transc_reg"/>
</dbReference>
<evidence type="ECO:0000256" key="4">
    <source>
        <dbReference type="PROSITE-ProRule" id="PRU00335"/>
    </source>
</evidence>
<feature type="domain" description="HTH tetR-type" evidence="5">
    <location>
        <begin position="29"/>
        <end position="89"/>
    </location>
</feature>
<organism evidence="6 7">
    <name type="scientific">Hamadaea flava</name>
    <dbReference type="NCBI Taxonomy" id="1742688"/>
    <lineage>
        <taxon>Bacteria</taxon>
        <taxon>Bacillati</taxon>
        <taxon>Actinomycetota</taxon>
        <taxon>Actinomycetes</taxon>
        <taxon>Micromonosporales</taxon>
        <taxon>Micromonosporaceae</taxon>
        <taxon>Hamadaea</taxon>
    </lineage>
</organism>
<evidence type="ECO:0000256" key="3">
    <source>
        <dbReference type="ARBA" id="ARBA00023163"/>
    </source>
</evidence>
<dbReference type="Proteomes" id="UP001595816">
    <property type="component" value="Unassembled WGS sequence"/>
</dbReference>
<dbReference type="InterPro" id="IPR004111">
    <property type="entry name" value="Repressor_TetR_C"/>
</dbReference>
<keyword evidence="3" id="KW-0804">Transcription</keyword>
<dbReference type="InterPro" id="IPR036271">
    <property type="entry name" value="Tet_transcr_reg_TetR-rel_C_sf"/>
</dbReference>
<comment type="caution">
    <text evidence="6">The sequence shown here is derived from an EMBL/GenBank/DDBJ whole genome shotgun (WGS) entry which is preliminary data.</text>
</comment>
<keyword evidence="7" id="KW-1185">Reference proteome</keyword>
<dbReference type="PANTHER" id="PTHR30055:SF151">
    <property type="entry name" value="TRANSCRIPTIONAL REGULATORY PROTEIN"/>
    <property type="match status" value="1"/>
</dbReference>
<accession>A0ABV8LXH1</accession>
<dbReference type="PANTHER" id="PTHR30055">
    <property type="entry name" value="HTH-TYPE TRANSCRIPTIONAL REGULATOR RUTR"/>
    <property type="match status" value="1"/>
</dbReference>
<keyword evidence="2 4" id="KW-0238">DNA-binding</keyword>
<dbReference type="SUPFAM" id="SSF46689">
    <property type="entry name" value="Homeodomain-like"/>
    <property type="match status" value="1"/>
</dbReference>
<evidence type="ECO:0000259" key="5">
    <source>
        <dbReference type="PROSITE" id="PS50977"/>
    </source>
</evidence>
<reference evidence="7" key="1">
    <citation type="journal article" date="2019" name="Int. J. Syst. Evol. Microbiol.">
        <title>The Global Catalogue of Microorganisms (GCM) 10K type strain sequencing project: providing services to taxonomists for standard genome sequencing and annotation.</title>
        <authorList>
            <consortium name="The Broad Institute Genomics Platform"/>
            <consortium name="The Broad Institute Genome Sequencing Center for Infectious Disease"/>
            <person name="Wu L."/>
            <person name="Ma J."/>
        </authorList>
    </citation>
    <scope>NUCLEOTIDE SEQUENCE [LARGE SCALE GENOMIC DNA]</scope>
    <source>
        <strain evidence="7">CGMCC 4.7289</strain>
    </source>
</reference>